<reference evidence="2" key="1">
    <citation type="submission" date="2020-08" db="EMBL/GenBank/DDBJ databases">
        <title>Ramlibacter sp. GTP1 16S ribosomal RNA gene genome sequencing and assembly.</title>
        <authorList>
            <person name="Kang M."/>
        </authorList>
    </citation>
    <scope>NUCLEOTIDE SEQUENCE</scope>
    <source>
        <strain evidence="2">GTP1</strain>
    </source>
</reference>
<evidence type="ECO:0000313" key="3">
    <source>
        <dbReference type="Proteomes" id="UP000596827"/>
    </source>
</evidence>
<dbReference type="Proteomes" id="UP000596827">
    <property type="component" value="Unassembled WGS sequence"/>
</dbReference>
<comment type="caution">
    <text evidence="2">The sequence shown here is derived from an EMBL/GenBank/DDBJ whole genome shotgun (WGS) entry which is preliminary data.</text>
</comment>
<dbReference type="AlphaFoldDB" id="A0A923M6H4"/>
<gene>
    <name evidence="2" type="ORF">H8R02_07360</name>
</gene>
<evidence type="ECO:0008006" key="4">
    <source>
        <dbReference type="Google" id="ProtNLM"/>
    </source>
</evidence>
<dbReference type="EMBL" id="JACORU010000002">
    <property type="protein sequence ID" value="MBC5764260.1"/>
    <property type="molecule type" value="Genomic_DNA"/>
</dbReference>
<dbReference type="Gene3D" id="2.60.120.560">
    <property type="entry name" value="Exo-inulinase, domain 1"/>
    <property type="match status" value="1"/>
</dbReference>
<accession>A0A923M6H4</accession>
<protein>
    <recommendedName>
        <fullName evidence="4">DUF1080 domain-containing protein</fullName>
    </recommendedName>
</protein>
<evidence type="ECO:0000256" key="1">
    <source>
        <dbReference type="SAM" id="SignalP"/>
    </source>
</evidence>
<sequence length="380" mass="42013">MEKKTILLLAAQFACAASLAQAIALPPDSPRWQLEGNAKVAEAGGRPCLMLNGAAAAVKDFELRDGVIEADVHTSARRGFFGFQFRMDTKGDNGEWVYLRQHKSGLPDAMQYTPVLGSGLNWQLYSGPGFIGPVDIPLDTWFRMRLEVSGAQARLFVKEMDKPVLVMPDLKSGRERGEVGLAVLTGATCFANVEIRPTPDTPWQRRLPPMPPGAIERWEISPSLDALARDLDQPLARPEAARMQWQAVQAEPPGLVALYRYRAAPHLPVSFANDASKRLEPQKGMQVVYARTTIDAQRAEVRRLDIGYSDDVRVFLNGRILWRGRSAQYFRDPGFLGIVDAENDAVYLPLRKGRNELVLAVSELGGGWGFVTRLDPAAHP</sequence>
<evidence type="ECO:0000313" key="2">
    <source>
        <dbReference type="EMBL" id="MBC5764260.1"/>
    </source>
</evidence>
<dbReference type="RefSeq" id="WP_187080738.1">
    <property type="nucleotide sequence ID" value="NZ_JACORU010000002.1"/>
</dbReference>
<keyword evidence="3" id="KW-1185">Reference proteome</keyword>
<feature type="chain" id="PRO_5037563707" description="DUF1080 domain-containing protein" evidence="1">
    <location>
        <begin position="23"/>
        <end position="380"/>
    </location>
</feature>
<feature type="signal peptide" evidence="1">
    <location>
        <begin position="1"/>
        <end position="22"/>
    </location>
</feature>
<name>A0A923M6H4_9BURK</name>
<proteinExistence type="predicted"/>
<organism evidence="2 3">
    <name type="scientific">Ramlibacter albus</name>
    <dbReference type="NCBI Taxonomy" id="2079448"/>
    <lineage>
        <taxon>Bacteria</taxon>
        <taxon>Pseudomonadati</taxon>
        <taxon>Pseudomonadota</taxon>
        <taxon>Betaproteobacteria</taxon>
        <taxon>Burkholderiales</taxon>
        <taxon>Comamonadaceae</taxon>
        <taxon>Ramlibacter</taxon>
    </lineage>
</organism>
<keyword evidence="1" id="KW-0732">Signal</keyword>